<evidence type="ECO:0000256" key="3">
    <source>
        <dbReference type="ARBA" id="ARBA00004653"/>
    </source>
</evidence>
<dbReference type="Pfam" id="PF24006">
    <property type="entry name" value="SCAP_N"/>
    <property type="match status" value="1"/>
</dbReference>
<keyword evidence="6" id="KW-0153">Cholesterol metabolism</keyword>
<keyword evidence="7 21" id="KW-0853">WD repeat</keyword>
<dbReference type="Pfam" id="PF24017">
    <property type="entry name" value="Beta-prop_SCAP"/>
    <property type="match status" value="1"/>
</dbReference>
<dbReference type="PROSITE" id="PS00678">
    <property type="entry name" value="WD_REPEATS_1"/>
    <property type="match status" value="1"/>
</dbReference>
<keyword evidence="19" id="KW-0968">Cytoplasmic vesicle</keyword>
<dbReference type="InterPro" id="IPR000731">
    <property type="entry name" value="SSD"/>
</dbReference>
<dbReference type="SMART" id="SM00320">
    <property type="entry name" value="WD40"/>
    <property type="match status" value="4"/>
</dbReference>
<comment type="subcellular location">
    <subcellularLocation>
        <location evidence="2">Cytoplasmic vesicle</location>
        <location evidence="2">COPII-coated vesicle membrane</location>
        <topology evidence="2">Multi-pass membrane protein</topology>
    </subcellularLocation>
    <subcellularLocation>
        <location evidence="1">Endoplasmic reticulum membrane</location>
        <topology evidence="1">Multi-pass membrane protein</topology>
    </subcellularLocation>
    <subcellularLocation>
        <location evidence="3">Golgi apparatus membrane</location>
        <topology evidence="3">Multi-pass membrane protein</topology>
    </subcellularLocation>
</comment>
<keyword evidence="11 23" id="KW-1133">Transmembrane helix</keyword>
<dbReference type="Pfam" id="PF12349">
    <property type="entry name" value="Sterol-sensing"/>
    <property type="match status" value="1"/>
</dbReference>
<evidence type="ECO:0000256" key="14">
    <source>
        <dbReference type="ARBA" id="ARBA00023121"/>
    </source>
</evidence>
<dbReference type="GO" id="GO:0005789">
    <property type="term" value="C:endoplasmic reticulum membrane"/>
    <property type="evidence" value="ECO:0007669"/>
    <property type="project" value="UniProtKB-SubCell"/>
</dbReference>
<feature type="transmembrane region" description="Helical" evidence="23">
    <location>
        <begin position="334"/>
        <end position="357"/>
    </location>
</feature>
<evidence type="ECO:0000256" key="10">
    <source>
        <dbReference type="ARBA" id="ARBA00022824"/>
    </source>
</evidence>
<evidence type="ECO:0000256" key="1">
    <source>
        <dbReference type="ARBA" id="ARBA00004477"/>
    </source>
</evidence>
<dbReference type="GO" id="GO:0045540">
    <property type="term" value="P:regulation of cholesterol biosynthetic process"/>
    <property type="evidence" value="ECO:0007669"/>
    <property type="project" value="TreeGrafter"/>
</dbReference>
<dbReference type="InterPro" id="IPR030225">
    <property type="entry name" value="SCAP"/>
</dbReference>
<dbReference type="InterPro" id="IPR015943">
    <property type="entry name" value="WD40/YVTN_repeat-like_dom_sf"/>
</dbReference>
<reference evidence="25" key="1">
    <citation type="submission" date="2020-04" db="EMBL/GenBank/DDBJ databases">
        <authorList>
            <person name="Neveu A P."/>
        </authorList>
    </citation>
    <scope>NUCLEOTIDE SEQUENCE</scope>
    <source>
        <tissue evidence="25">Whole embryo</tissue>
    </source>
</reference>
<protein>
    <recommendedName>
        <fullName evidence="5">Sterol regulatory element-binding protein cleavage-activating protein</fullName>
    </recommendedName>
</protein>
<proteinExistence type="evidence at transcript level"/>
<evidence type="ECO:0000256" key="9">
    <source>
        <dbReference type="ARBA" id="ARBA00022737"/>
    </source>
</evidence>
<evidence type="ECO:0000313" key="25">
    <source>
        <dbReference type="EMBL" id="CAB3265884.1"/>
    </source>
</evidence>
<dbReference type="PANTHER" id="PTHR46378:SF1">
    <property type="entry name" value="STEROL REGULATORY ELEMENT-BINDING PROTEIN CLEAVAGE-ACTIVATING PROTEIN"/>
    <property type="match status" value="1"/>
</dbReference>
<evidence type="ECO:0000256" key="12">
    <source>
        <dbReference type="ARBA" id="ARBA00023034"/>
    </source>
</evidence>
<organism evidence="25">
    <name type="scientific">Phallusia mammillata</name>
    <dbReference type="NCBI Taxonomy" id="59560"/>
    <lineage>
        <taxon>Eukaryota</taxon>
        <taxon>Metazoa</taxon>
        <taxon>Chordata</taxon>
        <taxon>Tunicata</taxon>
        <taxon>Ascidiacea</taxon>
        <taxon>Phlebobranchia</taxon>
        <taxon>Ascidiidae</taxon>
        <taxon>Phallusia</taxon>
    </lineage>
</organism>
<gene>
    <name evidence="25" type="primary">Scap</name>
</gene>
<evidence type="ECO:0000256" key="18">
    <source>
        <dbReference type="ARBA" id="ARBA00023221"/>
    </source>
</evidence>
<feature type="transmembrane region" description="Helical" evidence="23">
    <location>
        <begin position="369"/>
        <end position="394"/>
    </location>
</feature>
<evidence type="ECO:0000256" key="8">
    <source>
        <dbReference type="ARBA" id="ARBA00022692"/>
    </source>
</evidence>
<dbReference type="PROSITE" id="PS50294">
    <property type="entry name" value="WD_REPEATS_REGION"/>
    <property type="match status" value="1"/>
</dbReference>
<evidence type="ECO:0000256" key="20">
    <source>
        <dbReference type="ARBA" id="ARBA00045958"/>
    </source>
</evidence>
<dbReference type="PROSITE" id="PS50082">
    <property type="entry name" value="WD_REPEATS_2"/>
    <property type="match status" value="1"/>
</dbReference>
<dbReference type="GO" id="GO:0032933">
    <property type="term" value="P:SREBP signaling pathway"/>
    <property type="evidence" value="ECO:0007669"/>
    <property type="project" value="InterPro"/>
</dbReference>
<dbReference type="AlphaFoldDB" id="A0A6F9DR13"/>
<evidence type="ECO:0000259" key="24">
    <source>
        <dbReference type="PROSITE" id="PS50156"/>
    </source>
</evidence>
<keyword evidence="18" id="KW-0753">Steroid metabolism</keyword>
<keyword evidence="9" id="KW-0677">Repeat</keyword>
<evidence type="ECO:0000256" key="7">
    <source>
        <dbReference type="ARBA" id="ARBA00022574"/>
    </source>
</evidence>
<evidence type="ECO:0000256" key="19">
    <source>
        <dbReference type="ARBA" id="ARBA00023329"/>
    </source>
</evidence>
<dbReference type="GO" id="GO:0008203">
    <property type="term" value="P:cholesterol metabolic process"/>
    <property type="evidence" value="ECO:0007669"/>
    <property type="project" value="UniProtKB-KW"/>
</dbReference>
<dbReference type="EMBL" id="LR790022">
    <property type="protein sequence ID" value="CAB3265884.1"/>
    <property type="molecule type" value="mRNA"/>
</dbReference>
<name>A0A6F9DR13_9ASCI</name>
<keyword evidence="13" id="KW-0443">Lipid metabolism</keyword>
<evidence type="ECO:0000256" key="2">
    <source>
        <dbReference type="ARBA" id="ARBA00004557"/>
    </source>
</evidence>
<dbReference type="Gene3D" id="2.130.10.10">
    <property type="entry name" value="YVTN repeat-like/Quinoprotein amine dehydrogenase"/>
    <property type="match status" value="1"/>
</dbReference>
<keyword evidence="8 23" id="KW-0812">Transmembrane</keyword>
<evidence type="ECO:0000256" key="11">
    <source>
        <dbReference type="ARBA" id="ARBA00022989"/>
    </source>
</evidence>
<evidence type="ECO:0000256" key="4">
    <source>
        <dbReference type="ARBA" id="ARBA00007410"/>
    </source>
</evidence>
<evidence type="ECO:0000256" key="17">
    <source>
        <dbReference type="ARBA" id="ARBA00023180"/>
    </source>
</evidence>
<feature type="domain" description="SSD" evidence="24">
    <location>
        <begin position="303"/>
        <end position="461"/>
    </location>
</feature>
<feature type="transmembrane region" description="Helical" evidence="23">
    <location>
        <begin position="693"/>
        <end position="715"/>
    </location>
</feature>
<sequence>MTQSYLQRKLENVFYKYGLFASRHPVSMILFSAIMVFSCCYPLLNLPLPGSEPVAFFSPVEDESLSKYPVSSQKLNLVKSALIPKWFSSQHQAAYIQQFLFKTSIHRRNHHNSYALMKAFLATVFQAVKEIKLFNNRTTSLSQSCFHIKKTVIEHRQSLKKMFPENGCLMVTPAFFWDNNKDLLLFDNNILQTVNQFEGKPIETTQSIKEILFGISSKHTGLNSSNLKNKKYFMSYAVTLVLEKYDSRFLKEIHQRLLKVFSTLESIKSIQCHNEANEIFPNCKNQSHGITHVHFKPQIQYKDLVPLVSTYFILGCYIYFSVRKINFVKSKIGMAFCAVVSVMASLMMAVGLCSLTGLTPAQNRGEMFPYLVCIIGLENVLVITKSVVATPIHMDVEKRIAHGLKREGCSITRNLLLEFILISLGYFTLIPEIQEFCAFALVGILSDFFMHMMFFVTVLSIDIRRLDTTENVYAFAENEMEIDKSKLYAQLSTSREDQSKKSKTSKIQTDEDTYHSLEGGGRQTTMLKIPKRLKVVFFFADTRMIQRGLMVSMVIWVACLVYSYPDQEENWETSAHHHSQKLPLHEVVFDPKLYSGDIQWSYEDIYSFQQLGFRHWPTLFAYYNITLAAKFLSILPVFLIPVAIKQISIDNFQQPLLVNSSLKSSIEGQELETDHRLPSDSYTGRYQMTGLDYYLTLLLGAVSGMFMVFLLNIMYRCVCSRDYANWHLHRHKKQVPDSGTHMSSVGESLPLILTGHTQLIEFVNANEFNVISTDIAGTLKIWDYHSGECSGTIDRSSADEELRNEFGKALGSSMFVVLNFSLCNPAIALTEKSCPSAVWSLTCYRRLLILGCDTGRIEIWDSISLNLRCFQECGRSGVVGLAVEDYRLVAARIGGTLDFYQIEATTLNPTALQHRGSFRKHHNLECDVLSLQLVYSIKSAHQQTISAFTVSIGRILTGSCDHTLKLFNMQDARCQFTLLGHNGAVTCAAMDKGPPTGAVSGSADGSVKLWDLLTGICVHTLDEHTDSLTAVQCSSSHVVSFGQDGKFCIWARRTGFLLQVVKLESALHTPVKMLGKSLCITGGNGDIFLWDVRKGELLRRMKLLTASVTPTPVGNIVLLSDLSIVCAMGHELYVVKFPSVMEKNE</sequence>
<dbReference type="InterPro" id="IPR053958">
    <property type="entry name" value="HMGCR/SNAP/NPC1-like_SSD"/>
</dbReference>
<dbReference type="GO" id="GO:0000139">
    <property type="term" value="C:Golgi membrane"/>
    <property type="evidence" value="ECO:0007669"/>
    <property type="project" value="UniProtKB-SubCell"/>
</dbReference>
<accession>A0A6F9DR13</accession>
<feature type="region of interest" description="Disordered" evidence="22">
    <location>
        <begin position="493"/>
        <end position="514"/>
    </location>
</feature>
<dbReference type="PANTHER" id="PTHR46378">
    <property type="entry name" value="STEROL REGULATORY ELEMENT-BINDING PROTEIN CLEAVAGE-ACTIVATING PROTEIN"/>
    <property type="match status" value="1"/>
</dbReference>
<evidence type="ECO:0000256" key="15">
    <source>
        <dbReference type="ARBA" id="ARBA00023136"/>
    </source>
</evidence>
<comment type="similarity">
    <text evidence="4">Belongs to the WD repeat SCAP family.</text>
</comment>
<dbReference type="InterPro" id="IPR057041">
    <property type="entry name" value="SCAP_N"/>
</dbReference>
<feature type="transmembrane region" description="Helical" evidence="23">
    <location>
        <begin position="621"/>
        <end position="644"/>
    </location>
</feature>
<evidence type="ECO:0000256" key="6">
    <source>
        <dbReference type="ARBA" id="ARBA00022548"/>
    </source>
</evidence>
<dbReference type="InterPro" id="IPR019775">
    <property type="entry name" value="WD40_repeat_CS"/>
</dbReference>
<comment type="function">
    <text evidence="20">Escort protein required for cholesterol as well as lipid homeostasis. Regulates export of the SCAP-SREBP complex from the endoplasmic reticulum to the Golgi upon low cholesterol, thereby regulating the processing of sterol regulatory element-binding proteins (SREBPs) SREBF1/SREBP1 and SREBF2/SREBP2. At high sterol concentrations, formation of a ternary complex with INSIG (INSIG1 or INSIG2) leads to mask the ER export signal in SCAP, promoting retention of the complex in the endoplasmic reticulum. Low sterol concentrations trigger release of INSIG, a conformational change in the SSD domain of SCAP, unmasking of the ER export signal, promoting recruitment into COPII-coated vesicles and transport of the SCAP-SREBP to the Golgi: in the Golgi, SREBPs are then processed, releasing the transcription factor fragment of SREBPs from the membrane, its import into the nucleus and up-regulation of LDLR, INSIG1 and the mevalonate pathway. Binds cholesterol via its SSD domain.</text>
</comment>
<evidence type="ECO:0000256" key="5">
    <source>
        <dbReference type="ARBA" id="ARBA00019541"/>
    </source>
</evidence>
<dbReference type="InterPro" id="IPR057042">
    <property type="entry name" value="Beta-prop_SCAP"/>
</dbReference>
<evidence type="ECO:0000256" key="13">
    <source>
        <dbReference type="ARBA" id="ARBA00023098"/>
    </source>
</evidence>
<evidence type="ECO:0000256" key="21">
    <source>
        <dbReference type="PROSITE-ProRule" id="PRU00221"/>
    </source>
</evidence>
<dbReference type="GO" id="GO:0032936">
    <property type="term" value="C:SREBP-SCAP complex"/>
    <property type="evidence" value="ECO:0007669"/>
    <property type="project" value="TreeGrafter"/>
</dbReference>
<keyword evidence="15 23" id="KW-0472">Membrane</keyword>
<keyword evidence="10" id="KW-0256">Endoplasmic reticulum</keyword>
<dbReference type="SUPFAM" id="SSF50978">
    <property type="entry name" value="WD40 repeat-like"/>
    <property type="match status" value="1"/>
</dbReference>
<evidence type="ECO:0000256" key="22">
    <source>
        <dbReference type="SAM" id="MobiDB-lite"/>
    </source>
</evidence>
<evidence type="ECO:0000256" key="16">
    <source>
        <dbReference type="ARBA" id="ARBA00023166"/>
    </source>
</evidence>
<feature type="transmembrane region" description="Helical" evidence="23">
    <location>
        <begin position="304"/>
        <end position="322"/>
    </location>
</feature>
<feature type="transmembrane region" description="Helical" evidence="23">
    <location>
        <begin position="439"/>
        <end position="461"/>
    </location>
</feature>
<dbReference type="InterPro" id="IPR036322">
    <property type="entry name" value="WD40_repeat_dom_sf"/>
</dbReference>
<keyword evidence="12" id="KW-0333">Golgi apparatus</keyword>
<dbReference type="GO" id="GO:0032934">
    <property type="term" value="F:sterol binding"/>
    <property type="evidence" value="ECO:0007669"/>
    <property type="project" value="InterPro"/>
</dbReference>
<dbReference type="PROSITE" id="PS50156">
    <property type="entry name" value="SSD"/>
    <property type="match status" value="1"/>
</dbReference>
<dbReference type="InterPro" id="IPR001680">
    <property type="entry name" value="WD40_rpt"/>
</dbReference>
<feature type="transmembrane region" description="Helical" evidence="23">
    <location>
        <begin position="26"/>
        <end position="44"/>
    </location>
</feature>
<keyword evidence="17" id="KW-0325">Glycoprotein</keyword>
<keyword evidence="16" id="KW-1207">Sterol metabolism</keyword>
<feature type="transmembrane region" description="Helical" evidence="23">
    <location>
        <begin position="415"/>
        <end position="433"/>
    </location>
</feature>
<keyword evidence="14" id="KW-0446">Lipid-binding</keyword>
<feature type="repeat" description="WD" evidence="21">
    <location>
        <begin position="978"/>
        <end position="1020"/>
    </location>
</feature>
<feature type="transmembrane region" description="Helical" evidence="23">
    <location>
        <begin position="548"/>
        <end position="565"/>
    </location>
</feature>
<dbReference type="GO" id="GO:0012507">
    <property type="term" value="C:ER to Golgi transport vesicle membrane"/>
    <property type="evidence" value="ECO:0007669"/>
    <property type="project" value="UniProtKB-SubCell"/>
</dbReference>
<evidence type="ECO:0000256" key="23">
    <source>
        <dbReference type="SAM" id="Phobius"/>
    </source>
</evidence>